<name>A0A418YTU2_9SPHN</name>
<dbReference type="AlphaFoldDB" id="A0A418YTU2"/>
<comment type="caution">
    <text evidence="1">The sequence shown here is derived from an EMBL/GenBank/DDBJ whole genome shotgun (WGS) entry which is preliminary data.</text>
</comment>
<dbReference type="OrthoDB" id="7468171at2"/>
<keyword evidence="2" id="KW-1185">Reference proteome</keyword>
<dbReference type="RefSeq" id="WP_119745420.1">
    <property type="nucleotide sequence ID" value="NZ_QVRA01000006.1"/>
</dbReference>
<organism evidence="1 2">
    <name type="scientific">Sphingobium terrigena</name>
    <dbReference type="NCBI Taxonomy" id="2304063"/>
    <lineage>
        <taxon>Bacteria</taxon>
        <taxon>Pseudomonadati</taxon>
        <taxon>Pseudomonadota</taxon>
        <taxon>Alphaproteobacteria</taxon>
        <taxon>Sphingomonadales</taxon>
        <taxon>Sphingomonadaceae</taxon>
        <taxon>Sphingobium</taxon>
    </lineage>
</organism>
<evidence type="ECO:0000313" key="1">
    <source>
        <dbReference type="EMBL" id="RJG55476.1"/>
    </source>
</evidence>
<sequence length="197" mass="20930">MRPLLLSIAAFALIGAAPSPDVPLVAIGLPFAPEKPIPVARDHPLYHRVAMADVEGITAIVRFKAAPPGRLHKGLRETLEQMNLLAPSDGEARVRLVATWQGLDSPASFLVASKETTATLRYQLIRIDNQQILLDRTIATTVKGEGSALDGGMGMARAAIAANFASAAACMDKAAYGRAPDDCALQPLYGVSVSRRY</sequence>
<reference evidence="1 2" key="1">
    <citation type="submission" date="2018-08" db="EMBL/GenBank/DDBJ databases">
        <title>Sphingobium sp. EO9.</title>
        <authorList>
            <person name="Park Y."/>
            <person name="Kim K.H."/>
            <person name="Jeon C.O."/>
        </authorList>
    </citation>
    <scope>NUCLEOTIDE SEQUENCE [LARGE SCALE GENOMIC DNA]</scope>
    <source>
        <strain evidence="1 2">EO9</strain>
    </source>
</reference>
<dbReference type="Proteomes" id="UP000283469">
    <property type="component" value="Unassembled WGS sequence"/>
</dbReference>
<evidence type="ECO:0000313" key="2">
    <source>
        <dbReference type="Proteomes" id="UP000283469"/>
    </source>
</evidence>
<protein>
    <submittedName>
        <fullName evidence="1">Uncharacterized protein</fullName>
    </submittedName>
</protein>
<proteinExistence type="predicted"/>
<accession>A0A418YTU2</accession>
<gene>
    <name evidence="1" type="ORF">D0Z70_08715</name>
</gene>
<dbReference type="EMBL" id="QVRA01000006">
    <property type="protein sequence ID" value="RJG55476.1"/>
    <property type="molecule type" value="Genomic_DNA"/>
</dbReference>